<protein>
    <recommendedName>
        <fullName evidence="2">UPF0102 protein CTM59_03710</fullName>
    </recommendedName>
</protein>
<dbReference type="HAMAP" id="MF_00048">
    <property type="entry name" value="UPF0102"/>
    <property type="match status" value="1"/>
</dbReference>
<keyword evidence="3" id="KW-0378">Hydrolase</keyword>
<evidence type="ECO:0000256" key="1">
    <source>
        <dbReference type="ARBA" id="ARBA00006738"/>
    </source>
</evidence>
<keyword evidence="3" id="KW-0255">Endonuclease</keyword>
<dbReference type="Gene3D" id="3.40.1350.10">
    <property type="match status" value="1"/>
</dbReference>
<dbReference type="EMBL" id="PENH01000001">
    <property type="protein sequence ID" value="PJI25227.1"/>
    <property type="molecule type" value="Genomic_DNA"/>
</dbReference>
<sequence length="120" mass="13969">MALHNETGKWGEQLACEYLMREGYRIVERDWKCGQRDLDIVAIENDVYVFVEVKTRRNERLANADEAVTTQKIRSVSIAANAYVKGHRIDRVLRFDIITVVGTPDKYEIRHIKDAFLPFV</sequence>
<dbReference type="InterPro" id="IPR011335">
    <property type="entry name" value="Restrct_endonuc-II-like"/>
</dbReference>
<accession>A0A2M8TMQ1</accession>
<dbReference type="GO" id="GO:0003676">
    <property type="term" value="F:nucleic acid binding"/>
    <property type="evidence" value="ECO:0007669"/>
    <property type="project" value="InterPro"/>
</dbReference>
<dbReference type="PANTHER" id="PTHR34039">
    <property type="entry name" value="UPF0102 PROTEIN YRAN"/>
    <property type="match status" value="1"/>
</dbReference>
<keyword evidence="3" id="KW-0540">Nuclease</keyword>
<comment type="similarity">
    <text evidence="1 2">Belongs to the UPF0102 family.</text>
</comment>
<gene>
    <name evidence="3" type="ORF">CTM59_03710</name>
</gene>
<dbReference type="InterPro" id="IPR011856">
    <property type="entry name" value="tRNA_endonuc-like_dom_sf"/>
</dbReference>
<dbReference type="CDD" id="cd20736">
    <property type="entry name" value="PoNe_Nuclease"/>
    <property type="match status" value="1"/>
</dbReference>
<reference evidence="3 4" key="1">
    <citation type="submission" date="2017-11" db="EMBL/GenBank/DDBJ databases">
        <title>Genome sequencing of Prevotella intermedia KCOM 2833.</title>
        <authorList>
            <person name="Kook J.-K."/>
            <person name="Park S.-N."/>
            <person name="Lim Y.K."/>
        </authorList>
    </citation>
    <scope>NUCLEOTIDE SEQUENCE [LARGE SCALE GENOMIC DNA]</scope>
    <source>
        <strain evidence="3 4">KCOM 2833</strain>
    </source>
</reference>
<evidence type="ECO:0000256" key="2">
    <source>
        <dbReference type="HAMAP-Rule" id="MF_00048"/>
    </source>
</evidence>
<dbReference type="Pfam" id="PF02021">
    <property type="entry name" value="UPF0102"/>
    <property type="match status" value="1"/>
</dbReference>
<proteinExistence type="inferred from homology"/>
<dbReference type="Proteomes" id="UP000231201">
    <property type="component" value="Unassembled WGS sequence"/>
</dbReference>
<evidence type="ECO:0000313" key="3">
    <source>
        <dbReference type="EMBL" id="PJI25227.1"/>
    </source>
</evidence>
<dbReference type="PANTHER" id="PTHR34039:SF1">
    <property type="entry name" value="UPF0102 PROTEIN YRAN"/>
    <property type="match status" value="1"/>
</dbReference>
<organism evidence="3 4">
    <name type="scientific">Prevotella intermedia</name>
    <dbReference type="NCBI Taxonomy" id="28131"/>
    <lineage>
        <taxon>Bacteria</taxon>
        <taxon>Pseudomonadati</taxon>
        <taxon>Bacteroidota</taxon>
        <taxon>Bacteroidia</taxon>
        <taxon>Bacteroidales</taxon>
        <taxon>Prevotellaceae</taxon>
        <taxon>Prevotella</taxon>
    </lineage>
</organism>
<dbReference type="GO" id="GO:0004519">
    <property type="term" value="F:endonuclease activity"/>
    <property type="evidence" value="ECO:0007669"/>
    <property type="project" value="UniProtKB-KW"/>
</dbReference>
<dbReference type="AlphaFoldDB" id="A0A2M8TMQ1"/>
<dbReference type="InterPro" id="IPR003509">
    <property type="entry name" value="UPF0102_YraN-like"/>
</dbReference>
<dbReference type="RefSeq" id="WP_088438152.1">
    <property type="nucleotide sequence ID" value="NZ_NHRV01000001.1"/>
</dbReference>
<dbReference type="SUPFAM" id="SSF52980">
    <property type="entry name" value="Restriction endonuclease-like"/>
    <property type="match status" value="1"/>
</dbReference>
<comment type="caution">
    <text evidence="3">The sequence shown here is derived from an EMBL/GenBank/DDBJ whole genome shotgun (WGS) entry which is preliminary data.</text>
</comment>
<name>A0A2M8TMQ1_PREIN</name>
<evidence type="ECO:0000313" key="4">
    <source>
        <dbReference type="Proteomes" id="UP000231201"/>
    </source>
</evidence>